<evidence type="ECO:0000256" key="2">
    <source>
        <dbReference type="ARBA" id="ARBA00022064"/>
    </source>
</evidence>
<protein>
    <recommendedName>
        <fullName evidence="2">Seipin</fullName>
    </recommendedName>
</protein>
<evidence type="ECO:0000256" key="8">
    <source>
        <dbReference type="SAM" id="MobiDB-lite"/>
    </source>
</evidence>
<reference evidence="10" key="2">
    <citation type="submission" date="2014-03" db="EMBL/GenBank/DDBJ databases">
        <authorList>
            <person name="Genoscope - CEA"/>
        </authorList>
    </citation>
    <scope>NUCLEOTIDE SEQUENCE</scope>
</reference>
<gene>
    <name evidence="10" type="ORF">GSONMT00031078001</name>
</gene>
<organism evidence="10 11">
    <name type="scientific">Oncorhynchus mykiss</name>
    <name type="common">Rainbow trout</name>
    <name type="synonym">Salmo gairdneri</name>
    <dbReference type="NCBI Taxonomy" id="8022"/>
    <lineage>
        <taxon>Eukaryota</taxon>
        <taxon>Metazoa</taxon>
        <taxon>Chordata</taxon>
        <taxon>Craniata</taxon>
        <taxon>Vertebrata</taxon>
        <taxon>Euteleostomi</taxon>
        <taxon>Actinopterygii</taxon>
        <taxon>Neopterygii</taxon>
        <taxon>Teleostei</taxon>
        <taxon>Protacanthopterygii</taxon>
        <taxon>Salmoniformes</taxon>
        <taxon>Salmonidae</taxon>
        <taxon>Salmoninae</taxon>
        <taxon>Oncorhynchus</taxon>
    </lineage>
</organism>
<dbReference type="Pfam" id="PF06775">
    <property type="entry name" value="Seipin"/>
    <property type="match status" value="1"/>
</dbReference>
<evidence type="ECO:0000313" key="11">
    <source>
        <dbReference type="Proteomes" id="UP000193380"/>
    </source>
</evidence>
<keyword evidence="5 9" id="KW-1133">Transmembrane helix</keyword>
<dbReference type="PaxDb" id="8022-A0A060XI50"/>
<dbReference type="CDD" id="cd23995">
    <property type="entry name" value="Seipin_BSCL2_like"/>
    <property type="match status" value="1"/>
</dbReference>
<dbReference type="InterPro" id="IPR009617">
    <property type="entry name" value="Seipin"/>
</dbReference>
<dbReference type="GO" id="GO:0140042">
    <property type="term" value="P:lipid droplet formation"/>
    <property type="evidence" value="ECO:0007669"/>
    <property type="project" value="UniProtKB-ARBA"/>
</dbReference>
<evidence type="ECO:0000256" key="9">
    <source>
        <dbReference type="SAM" id="Phobius"/>
    </source>
</evidence>
<keyword evidence="6" id="KW-0443">Lipid metabolism</keyword>
<proteinExistence type="predicted"/>
<keyword evidence="7 9" id="KW-0472">Membrane</keyword>
<dbReference type="GO" id="GO:0005789">
    <property type="term" value="C:endoplasmic reticulum membrane"/>
    <property type="evidence" value="ECO:0007669"/>
    <property type="project" value="UniProtKB-SubCell"/>
</dbReference>
<sequence>MSCCHVEVLALGAEGIGGRRGIGLIWEDLYRVTDCDSSASLLCSFPTANVSLLRNGKNQVMTYGQPYRISLELEMPESPANQELGMFMVKMFCYSGQGQTVTSSARSVRQLSSSSRFTMLRYRSGLLQTLGTLFLIPFFLAGTADQKQLVEVELFSEYREDSYAPSIGAIIEIQSQRVQIYSANLYIHAHFTGIRYFLYNFPTLSAVMGVASNLSFLSVLLLFSYLRLIWGRFINPQKVRDRINLHQRLAGTYESEDTEHLQDYQDDSTGIENSSSDALLEAHQITSTHLNQKEESILKADGGEMDIRHGRFQSEIDEEEIIAEEEGENMGMSLDPELEGSSETAKQPDSIPSRLTGTSTCSLSYPTAVHRLYRCHFYGLNEPLGSIKCYIDLSRGGCSMHKETHLSLTKRIRPTHIGVKLSG</sequence>
<dbReference type="STRING" id="8022.A0A060XI50"/>
<evidence type="ECO:0000256" key="7">
    <source>
        <dbReference type="ARBA" id="ARBA00023136"/>
    </source>
</evidence>
<keyword evidence="3 9" id="KW-0812">Transmembrane</keyword>
<dbReference type="EMBL" id="FR905411">
    <property type="protein sequence ID" value="CDQ79131.1"/>
    <property type="molecule type" value="Genomic_DNA"/>
</dbReference>
<evidence type="ECO:0000256" key="1">
    <source>
        <dbReference type="ARBA" id="ARBA00004477"/>
    </source>
</evidence>
<evidence type="ECO:0000256" key="4">
    <source>
        <dbReference type="ARBA" id="ARBA00022824"/>
    </source>
</evidence>
<dbReference type="PANTHER" id="PTHR21212">
    <property type="entry name" value="BERNARDINELLI-SEIP CONGENITAL LIPODYSTROPHY 2 HOMOLOG BSCL2 PROTEIN"/>
    <property type="match status" value="1"/>
</dbReference>
<evidence type="ECO:0000313" key="10">
    <source>
        <dbReference type="EMBL" id="CDQ79131.1"/>
    </source>
</evidence>
<comment type="subcellular location">
    <subcellularLocation>
        <location evidence="1">Endoplasmic reticulum membrane</location>
        <topology evidence="1">Multi-pass membrane protein</topology>
    </subcellularLocation>
</comment>
<dbReference type="PANTHER" id="PTHR21212:SF0">
    <property type="entry name" value="SEIPIN"/>
    <property type="match status" value="1"/>
</dbReference>
<feature type="region of interest" description="Disordered" evidence="8">
    <location>
        <begin position="331"/>
        <end position="357"/>
    </location>
</feature>
<dbReference type="AlphaFoldDB" id="A0A060XI50"/>
<dbReference type="GO" id="GO:0006629">
    <property type="term" value="P:lipid metabolic process"/>
    <property type="evidence" value="ECO:0007669"/>
    <property type="project" value="UniProtKB-KW"/>
</dbReference>
<evidence type="ECO:0000256" key="5">
    <source>
        <dbReference type="ARBA" id="ARBA00022989"/>
    </source>
</evidence>
<name>A0A060XI50_ONCMY</name>
<feature type="transmembrane region" description="Helical" evidence="9">
    <location>
        <begin position="206"/>
        <end position="230"/>
    </location>
</feature>
<keyword evidence="4" id="KW-0256">Endoplasmic reticulum</keyword>
<dbReference type="Proteomes" id="UP000193380">
    <property type="component" value="Unassembled WGS sequence"/>
</dbReference>
<accession>A0A060XI50</accession>
<evidence type="ECO:0000256" key="6">
    <source>
        <dbReference type="ARBA" id="ARBA00023098"/>
    </source>
</evidence>
<feature type="transmembrane region" description="Helical" evidence="9">
    <location>
        <begin position="125"/>
        <end position="144"/>
    </location>
</feature>
<evidence type="ECO:0000256" key="3">
    <source>
        <dbReference type="ARBA" id="ARBA00022692"/>
    </source>
</evidence>
<reference evidence="10" key="1">
    <citation type="journal article" date="2014" name="Nat. Commun.">
        <title>The rainbow trout genome provides novel insights into evolution after whole-genome duplication in vertebrates.</title>
        <authorList>
            <person name="Berthelot C."/>
            <person name="Brunet F."/>
            <person name="Chalopin D."/>
            <person name="Juanchich A."/>
            <person name="Bernard M."/>
            <person name="Noel B."/>
            <person name="Bento P."/>
            <person name="Da Silva C."/>
            <person name="Labadie K."/>
            <person name="Alberti A."/>
            <person name="Aury J.M."/>
            <person name="Louis A."/>
            <person name="Dehais P."/>
            <person name="Bardou P."/>
            <person name="Montfort J."/>
            <person name="Klopp C."/>
            <person name="Cabau C."/>
            <person name="Gaspin C."/>
            <person name="Thorgaard G.H."/>
            <person name="Boussaha M."/>
            <person name="Quillet E."/>
            <person name="Guyomard R."/>
            <person name="Galiana D."/>
            <person name="Bobe J."/>
            <person name="Volff J.N."/>
            <person name="Genet C."/>
            <person name="Wincker P."/>
            <person name="Jaillon O."/>
            <person name="Roest Crollius H."/>
            <person name="Guiguen Y."/>
        </authorList>
    </citation>
    <scope>NUCLEOTIDE SEQUENCE [LARGE SCALE GENOMIC DNA]</scope>
</reference>